<keyword evidence="2" id="KW-1185">Reference proteome</keyword>
<gene>
    <name evidence="1" type="ORF">BPAG_LOCUS13347</name>
</gene>
<dbReference type="AlphaFoldDB" id="A0A0N4TWU7"/>
<protein>
    <submittedName>
        <fullName evidence="3">Secreted protein</fullName>
    </submittedName>
</protein>
<evidence type="ECO:0000313" key="1">
    <source>
        <dbReference type="EMBL" id="VDN94532.1"/>
    </source>
</evidence>
<dbReference type="EMBL" id="UZAD01013380">
    <property type="protein sequence ID" value="VDN94532.1"/>
    <property type="molecule type" value="Genomic_DNA"/>
</dbReference>
<evidence type="ECO:0000313" key="2">
    <source>
        <dbReference type="Proteomes" id="UP000278627"/>
    </source>
</evidence>
<evidence type="ECO:0000313" key="3">
    <source>
        <dbReference type="WBParaSite" id="BPAG_0001341901-mRNA-1"/>
    </source>
</evidence>
<accession>A0A0N4TWU7</accession>
<proteinExistence type="predicted"/>
<organism evidence="3">
    <name type="scientific">Brugia pahangi</name>
    <name type="common">Filarial nematode worm</name>
    <dbReference type="NCBI Taxonomy" id="6280"/>
    <lineage>
        <taxon>Eukaryota</taxon>
        <taxon>Metazoa</taxon>
        <taxon>Ecdysozoa</taxon>
        <taxon>Nematoda</taxon>
        <taxon>Chromadorea</taxon>
        <taxon>Rhabditida</taxon>
        <taxon>Spirurina</taxon>
        <taxon>Spiruromorpha</taxon>
        <taxon>Filarioidea</taxon>
        <taxon>Onchocercidae</taxon>
        <taxon>Brugia</taxon>
    </lineage>
</organism>
<sequence length="61" mass="7106">MLLVAICKSLILSYSVIGIFHTFKSITTVFSSLSQTTWLECVYESHCNFLFLFFLKLIIFF</sequence>
<dbReference type="WBParaSite" id="BPAG_0001341901-mRNA-1">
    <property type="protein sequence ID" value="BPAG_0001341901-mRNA-1"/>
    <property type="gene ID" value="BPAG_0001341901"/>
</dbReference>
<name>A0A0N4TWU7_BRUPA</name>
<reference evidence="3" key="1">
    <citation type="submission" date="2017-02" db="UniProtKB">
        <authorList>
            <consortium name="WormBaseParasite"/>
        </authorList>
    </citation>
    <scope>IDENTIFICATION</scope>
</reference>
<dbReference type="Proteomes" id="UP000278627">
    <property type="component" value="Unassembled WGS sequence"/>
</dbReference>
<reference evidence="1 2" key="2">
    <citation type="submission" date="2018-11" db="EMBL/GenBank/DDBJ databases">
        <authorList>
            <consortium name="Pathogen Informatics"/>
        </authorList>
    </citation>
    <scope>NUCLEOTIDE SEQUENCE [LARGE SCALE GENOMIC DNA]</scope>
</reference>